<feature type="domain" description="DUF6894" evidence="1">
    <location>
        <begin position="7"/>
        <end position="69"/>
    </location>
</feature>
<evidence type="ECO:0000259" key="1">
    <source>
        <dbReference type="Pfam" id="PF21834"/>
    </source>
</evidence>
<proteinExistence type="predicted"/>
<dbReference type="Proteomes" id="UP000763641">
    <property type="component" value="Unassembled WGS sequence"/>
</dbReference>
<protein>
    <recommendedName>
        <fullName evidence="1">DUF6894 domain-containing protein</fullName>
    </recommendedName>
</protein>
<organism evidence="2 3">
    <name type="scientific">Sphingomonas longa</name>
    <dbReference type="NCBI Taxonomy" id="2778730"/>
    <lineage>
        <taxon>Bacteria</taxon>
        <taxon>Pseudomonadati</taxon>
        <taxon>Pseudomonadota</taxon>
        <taxon>Alphaproteobacteria</taxon>
        <taxon>Sphingomonadales</taxon>
        <taxon>Sphingomonadaceae</taxon>
        <taxon>Sphingomonas</taxon>
    </lineage>
</organism>
<dbReference type="RefSeq" id="WP_204197433.1">
    <property type="nucleotide sequence ID" value="NZ_JAFEMC010000002.1"/>
</dbReference>
<evidence type="ECO:0000313" key="2">
    <source>
        <dbReference type="EMBL" id="MBM6576140.1"/>
    </source>
</evidence>
<dbReference type="Pfam" id="PF21834">
    <property type="entry name" value="DUF6894"/>
    <property type="match status" value="1"/>
</dbReference>
<keyword evidence="3" id="KW-1185">Reference proteome</keyword>
<accession>A0ABS2D5F0</accession>
<sequence>MPHLDLHLENHNGLQRDLEGHNYETIDAAVAEAGRTAGSVLAEDIASGRTPGGIRVMIEDADGTRIATLQSSTNIDRC</sequence>
<evidence type="ECO:0000313" key="3">
    <source>
        <dbReference type="Proteomes" id="UP000763641"/>
    </source>
</evidence>
<dbReference type="InterPro" id="IPR054189">
    <property type="entry name" value="DUF6894"/>
</dbReference>
<reference evidence="2 3" key="1">
    <citation type="submission" date="2020-12" db="EMBL/GenBank/DDBJ databases">
        <title>Sphingomonas sp.</title>
        <authorList>
            <person name="Kim M.K."/>
        </authorList>
    </citation>
    <scope>NUCLEOTIDE SEQUENCE [LARGE SCALE GENOMIC DNA]</scope>
    <source>
        <strain evidence="2 3">BT552</strain>
    </source>
</reference>
<name>A0ABS2D5F0_9SPHN</name>
<dbReference type="EMBL" id="JAFEMC010000002">
    <property type="protein sequence ID" value="MBM6576140.1"/>
    <property type="molecule type" value="Genomic_DNA"/>
</dbReference>
<gene>
    <name evidence="2" type="ORF">ILT43_07130</name>
</gene>
<comment type="caution">
    <text evidence="2">The sequence shown here is derived from an EMBL/GenBank/DDBJ whole genome shotgun (WGS) entry which is preliminary data.</text>
</comment>